<evidence type="ECO:0000259" key="6">
    <source>
        <dbReference type="Pfam" id="PF04542"/>
    </source>
</evidence>
<protein>
    <submittedName>
        <fullName evidence="8">Sigma-70 family RNA polymerase sigma factor</fullName>
    </submittedName>
</protein>
<dbReference type="InterPro" id="IPR013325">
    <property type="entry name" value="RNA_pol_sigma_r2"/>
</dbReference>
<dbReference type="SUPFAM" id="SSF88659">
    <property type="entry name" value="Sigma3 and sigma4 domains of RNA polymerase sigma factors"/>
    <property type="match status" value="1"/>
</dbReference>
<dbReference type="PANTHER" id="PTHR43133">
    <property type="entry name" value="RNA POLYMERASE ECF-TYPE SIGMA FACTO"/>
    <property type="match status" value="1"/>
</dbReference>
<dbReference type="CDD" id="cd06171">
    <property type="entry name" value="Sigma70_r4"/>
    <property type="match status" value="1"/>
</dbReference>
<keyword evidence="4" id="KW-0238">DNA-binding</keyword>
<proteinExistence type="inferred from homology"/>
<evidence type="ECO:0000256" key="4">
    <source>
        <dbReference type="ARBA" id="ARBA00023125"/>
    </source>
</evidence>
<dbReference type="RefSeq" id="WP_160738658.1">
    <property type="nucleotide sequence ID" value="NZ_WTYQ01000002.1"/>
</dbReference>
<sequence>MNFDETTYRLLRREVYAQAYRSLGDHHASEDIVQDSFLKLSKYRAGALANVGAMINTIARNLIVDHVRSNRRRPYSPIANEPEIATETPSQEHVLLHRERAEQVSAIIARMPEQRRKVFIMRRLHGKSAKEVASELNISPAAVDTHVARAVLALHKELSILEGHA</sequence>
<organism evidence="8 9">
    <name type="scientific">Altericroceibacterium indicum</name>
    <dbReference type="NCBI Taxonomy" id="374177"/>
    <lineage>
        <taxon>Bacteria</taxon>
        <taxon>Pseudomonadati</taxon>
        <taxon>Pseudomonadota</taxon>
        <taxon>Alphaproteobacteria</taxon>
        <taxon>Sphingomonadales</taxon>
        <taxon>Erythrobacteraceae</taxon>
        <taxon>Altericroceibacterium</taxon>
    </lineage>
</organism>
<dbReference type="Pfam" id="PF04542">
    <property type="entry name" value="Sigma70_r2"/>
    <property type="match status" value="1"/>
</dbReference>
<comment type="similarity">
    <text evidence="1">Belongs to the sigma-70 factor family. ECF subfamily.</text>
</comment>
<dbReference type="InterPro" id="IPR013249">
    <property type="entry name" value="RNA_pol_sigma70_r4_t2"/>
</dbReference>
<evidence type="ECO:0000256" key="5">
    <source>
        <dbReference type="ARBA" id="ARBA00023163"/>
    </source>
</evidence>
<dbReference type="GO" id="GO:0003677">
    <property type="term" value="F:DNA binding"/>
    <property type="evidence" value="ECO:0007669"/>
    <property type="project" value="UniProtKB-KW"/>
</dbReference>
<evidence type="ECO:0000256" key="2">
    <source>
        <dbReference type="ARBA" id="ARBA00023015"/>
    </source>
</evidence>
<keyword evidence="9" id="KW-1185">Reference proteome</keyword>
<dbReference type="AlphaFoldDB" id="A0A845A545"/>
<evidence type="ECO:0000256" key="1">
    <source>
        <dbReference type="ARBA" id="ARBA00010641"/>
    </source>
</evidence>
<dbReference type="SUPFAM" id="SSF88946">
    <property type="entry name" value="Sigma2 domain of RNA polymerase sigma factors"/>
    <property type="match status" value="1"/>
</dbReference>
<dbReference type="GO" id="GO:0006352">
    <property type="term" value="P:DNA-templated transcription initiation"/>
    <property type="evidence" value="ECO:0007669"/>
    <property type="project" value="InterPro"/>
</dbReference>
<dbReference type="GO" id="GO:0016987">
    <property type="term" value="F:sigma factor activity"/>
    <property type="evidence" value="ECO:0007669"/>
    <property type="project" value="UniProtKB-KW"/>
</dbReference>
<evidence type="ECO:0000259" key="7">
    <source>
        <dbReference type="Pfam" id="PF08281"/>
    </source>
</evidence>
<keyword evidence="2" id="KW-0805">Transcription regulation</keyword>
<keyword evidence="3" id="KW-0731">Sigma factor</keyword>
<dbReference type="InterPro" id="IPR036388">
    <property type="entry name" value="WH-like_DNA-bd_sf"/>
</dbReference>
<feature type="domain" description="RNA polymerase sigma factor 70 region 4 type 2" evidence="7">
    <location>
        <begin position="102"/>
        <end position="154"/>
    </location>
</feature>
<accession>A0A845A545</accession>
<gene>
    <name evidence="8" type="ORF">GRI39_05110</name>
</gene>
<dbReference type="NCBIfam" id="TIGR02937">
    <property type="entry name" value="sigma70-ECF"/>
    <property type="match status" value="1"/>
</dbReference>
<dbReference type="InterPro" id="IPR014284">
    <property type="entry name" value="RNA_pol_sigma-70_dom"/>
</dbReference>
<dbReference type="OrthoDB" id="9794372at2"/>
<evidence type="ECO:0000313" key="8">
    <source>
        <dbReference type="EMBL" id="MXP25422.1"/>
    </source>
</evidence>
<dbReference type="Proteomes" id="UP000460561">
    <property type="component" value="Unassembled WGS sequence"/>
</dbReference>
<dbReference type="PANTHER" id="PTHR43133:SF8">
    <property type="entry name" value="RNA POLYMERASE SIGMA FACTOR HI_1459-RELATED"/>
    <property type="match status" value="1"/>
</dbReference>
<comment type="caution">
    <text evidence="8">The sequence shown here is derived from an EMBL/GenBank/DDBJ whole genome shotgun (WGS) entry which is preliminary data.</text>
</comment>
<dbReference type="Pfam" id="PF08281">
    <property type="entry name" value="Sigma70_r4_2"/>
    <property type="match status" value="1"/>
</dbReference>
<dbReference type="InterPro" id="IPR039425">
    <property type="entry name" value="RNA_pol_sigma-70-like"/>
</dbReference>
<dbReference type="InterPro" id="IPR007627">
    <property type="entry name" value="RNA_pol_sigma70_r2"/>
</dbReference>
<dbReference type="EMBL" id="WTYQ01000002">
    <property type="protein sequence ID" value="MXP25422.1"/>
    <property type="molecule type" value="Genomic_DNA"/>
</dbReference>
<reference evidence="8 9" key="1">
    <citation type="submission" date="2019-12" db="EMBL/GenBank/DDBJ databases">
        <title>Genomic-based taxomic classification of the family Erythrobacteraceae.</title>
        <authorList>
            <person name="Xu L."/>
        </authorList>
    </citation>
    <scope>NUCLEOTIDE SEQUENCE [LARGE SCALE GENOMIC DNA]</scope>
    <source>
        <strain evidence="8 9">DSM 18604</strain>
    </source>
</reference>
<keyword evidence="5" id="KW-0804">Transcription</keyword>
<dbReference type="Gene3D" id="1.10.10.10">
    <property type="entry name" value="Winged helix-like DNA-binding domain superfamily/Winged helix DNA-binding domain"/>
    <property type="match status" value="1"/>
</dbReference>
<name>A0A845A545_9SPHN</name>
<dbReference type="InterPro" id="IPR013324">
    <property type="entry name" value="RNA_pol_sigma_r3/r4-like"/>
</dbReference>
<feature type="domain" description="RNA polymerase sigma-70 region 2" evidence="6">
    <location>
        <begin position="8"/>
        <end position="73"/>
    </location>
</feature>
<evidence type="ECO:0000256" key="3">
    <source>
        <dbReference type="ARBA" id="ARBA00023082"/>
    </source>
</evidence>
<evidence type="ECO:0000313" key="9">
    <source>
        <dbReference type="Proteomes" id="UP000460561"/>
    </source>
</evidence>
<dbReference type="Gene3D" id="1.10.1740.10">
    <property type="match status" value="1"/>
</dbReference>